<evidence type="ECO:0000259" key="1">
    <source>
        <dbReference type="Pfam" id="PF09593"/>
    </source>
</evidence>
<sequence length="118" mass="13405">MTITYKDQGGMEFIIDVMSRGDNSIIVRIELISTRSPVLLRAKTRIPYSHTGVMIPFNFNELEEGIRNTLDLMYQESPIQDFKQEDMVEAIDILLMHEAHVLGLDVDENYVVSGTVTA</sequence>
<reference evidence="2" key="1">
    <citation type="journal article" date="2015" name="Plant Dis.">
        <title>New Record of Catharanthus yellow mosaic virus and a Betasatellite Associated with Lethal Leaf Yellowing of Kalmegh (Andrographis paniculata) in Northern India.</title>
        <authorList>
            <person name="Khan A."/>
            <person name="Saeed S.T."/>
            <person name="Samad A."/>
        </authorList>
    </citation>
    <scope>NUCLEOTIDE SEQUENCE</scope>
</reference>
<name>A0A088SG41_9VIRU</name>
<proteinExistence type="predicted"/>
<feature type="domain" description="Cotton leaf-curl disease DNA-betaC1" evidence="1">
    <location>
        <begin position="2"/>
        <end position="117"/>
    </location>
</feature>
<gene>
    <name evidence="2" type="primary">C1</name>
</gene>
<dbReference type="Pfam" id="PF09593">
    <property type="entry name" value="Pathogen_betaC1"/>
    <property type="match status" value="1"/>
</dbReference>
<organism evidence="2">
    <name type="scientific">Betasatellite andrographis</name>
    <dbReference type="NCBI Taxonomy" id="1476485"/>
    <lineage>
        <taxon>Viruses</taxon>
        <taxon>Viruses incertae sedis</taxon>
        <taxon>Tolecusatellitidae</taxon>
        <taxon>Betasatellite</taxon>
    </lineage>
</organism>
<dbReference type="EMBL" id="KM359407">
    <property type="protein sequence ID" value="AIO11235.1"/>
    <property type="molecule type" value="Genomic_DNA"/>
</dbReference>
<accession>A0A088SG41</accession>
<evidence type="ECO:0000313" key="2">
    <source>
        <dbReference type="EMBL" id="AIO11235.1"/>
    </source>
</evidence>
<dbReference type="InterPro" id="IPR018583">
    <property type="entry name" value="CLCuD_DNA-betaC1"/>
</dbReference>
<protein>
    <submittedName>
        <fullName evidence="2">Beta C1 protein</fullName>
    </submittedName>
</protein>